<name>A0A5A7QST6_STRAF</name>
<sequence>MVKVQVAINRKILSHAQPSEIGIKSNAIVSEYREGAHFNNADRYLRYPQGKSISPPRVKEEIPLLVEDWKLLNGQCYLRHAIKKDSGGSKIGTRQSYVSGSGCRSEIRTVPFMMWTNCLIEFTTWKVVELSSPVDISSMKSAFAGPTSISPSPLFTSGNTLSLPTGDAPNHLISYNVYLQLRIKHPSHSQ</sequence>
<reference evidence="2" key="1">
    <citation type="journal article" date="2019" name="Curr. Biol.">
        <title>Genome Sequence of Striga asiatica Provides Insight into the Evolution of Plant Parasitism.</title>
        <authorList>
            <person name="Yoshida S."/>
            <person name="Kim S."/>
            <person name="Wafula E.K."/>
            <person name="Tanskanen J."/>
            <person name="Kim Y.M."/>
            <person name="Honaas L."/>
            <person name="Yang Z."/>
            <person name="Spallek T."/>
            <person name="Conn C.E."/>
            <person name="Ichihashi Y."/>
            <person name="Cheong K."/>
            <person name="Cui S."/>
            <person name="Der J.P."/>
            <person name="Gundlach H."/>
            <person name="Jiao Y."/>
            <person name="Hori C."/>
            <person name="Ishida J.K."/>
            <person name="Kasahara H."/>
            <person name="Kiba T."/>
            <person name="Kim M.S."/>
            <person name="Koo N."/>
            <person name="Laohavisit A."/>
            <person name="Lee Y.H."/>
            <person name="Lumba S."/>
            <person name="McCourt P."/>
            <person name="Mortimer J.C."/>
            <person name="Mutuku J.M."/>
            <person name="Nomura T."/>
            <person name="Sasaki-Sekimoto Y."/>
            <person name="Seto Y."/>
            <person name="Wang Y."/>
            <person name="Wakatake T."/>
            <person name="Sakakibara H."/>
            <person name="Demura T."/>
            <person name="Yamaguchi S."/>
            <person name="Yoneyama K."/>
            <person name="Manabe R.I."/>
            <person name="Nelson D.C."/>
            <person name="Schulman A.H."/>
            <person name="Timko M.P."/>
            <person name="dePamphilis C.W."/>
            <person name="Choi D."/>
            <person name="Shirasu K."/>
        </authorList>
    </citation>
    <scope>NUCLEOTIDE SEQUENCE [LARGE SCALE GENOMIC DNA]</scope>
    <source>
        <strain evidence="2">cv. UVA1</strain>
    </source>
</reference>
<dbReference type="OrthoDB" id="1938279at2759"/>
<gene>
    <name evidence="1" type="ORF">STAS_25557</name>
</gene>
<dbReference type="EMBL" id="BKCP01008292">
    <property type="protein sequence ID" value="GER48393.1"/>
    <property type="molecule type" value="Genomic_DNA"/>
</dbReference>
<accession>A0A5A7QST6</accession>
<keyword evidence="2" id="KW-1185">Reference proteome</keyword>
<evidence type="ECO:0000313" key="1">
    <source>
        <dbReference type="EMBL" id="GER48393.1"/>
    </source>
</evidence>
<organism evidence="1 2">
    <name type="scientific">Striga asiatica</name>
    <name type="common">Asiatic witchweed</name>
    <name type="synonym">Buchnera asiatica</name>
    <dbReference type="NCBI Taxonomy" id="4170"/>
    <lineage>
        <taxon>Eukaryota</taxon>
        <taxon>Viridiplantae</taxon>
        <taxon>Streptophyta</taxon>
        <taxon>Embryophyta</taxon>
        <taxon>Tracheophyta</taxon>
        <taxon>Spermatophyta</taxon>
        <taxon>Magnoliopsida</taxon>
        <taxon>eudicotyledons</taxon>
        <taxon>Gunneridae</taxon>
        <taxon>Pentapetalae</taxon>
        <taxon>asterids</taxon>
        <taxon>lamiids</taxon>
        <taxon>Lamiales</taxon>
        <taxon>Orobanchaceae</taxon>
        <taxon>Buchnereae</taxon>
        <taxon>Striga</taxon>
    </lineage>
</organism>
<protein>
    <submittedName>
        <fullName evidence="1">HIT zinc finger</fullName>
    </submittedName>
</protein>
<comment type="caution">
    <text evidence="1">The sequence shown here is derived from an EMBL/GenBank/DDBJ whole genome shotgun (WGS) entry which is preliminary data.</text>
</comment>
<evidence type="ECO:0000313" key="2">
    <source>
        <dbReference type="Proteomes" id="UP000325081"/>
    </source>
</evidence>
<proteinExistence type="predicted"/>
<dbReference type="Proteomes" id="UP000325081">
    <property type="component" value="Unassembled WGS sequence"/>
</dbReference>
<dbReference type="AlphaFoldDB" id="A0A5A7QST6"/>